<gene>
    <name evidence="1" type="ORF">BN85311310</name>
</gene>
<accession>U4KP06</accession>
<dbReference type="KEGG" id="abra:BN85311310"/>
<protein>
    <submittedName>
        <fullName evidence="1">Renal dipeptidase family protein</fullName>
    </submittedName>
</protein>
<dbReference type="PANTHER" id="PTHR10443">
    <property type="entry name" value="MICROSOMAL DIPEPTIDASE"/>
    <property type="match status" value="1"/>
</dbReference>
<reference evidence="1 2" key="1">
    <citation type="journal article" date="2013" name="J. Mol. Microbiol. Biotechnol.">
        <title>Analysis of the Complete Genomes of Acholeplasma brassicae , A. palmae and A. laidlawii and Their Comparison to the Obligate Parasites from ' Candidatus Phytoplasma'.</title>
        <authorList>
            <person name="Kube M."/>
            <person name="Siewert C."/>
            <person name="Migdoll A.M."/>
            <person name="Duduk B."/>
            <person name="Holz S."/>
            <person name="Rabus R."/>
            <person name="Seemuller E."/>
            <person name="Mitrovic J."/>
            <person name="Muller I."/>
            <person name="Buttner C."/>
            <person name="Reinhardt R."/>
        </authorList>
    </citation>
    <scope>NUCLEOTIDE SEQUENCE [LARGE SCALE GENOMIC DNA]</scope>
    <source>
        <strain evidence="2">0502</strain>
    </source>
</reference>
<dbReference type="STRING" id="61635.BN85311310"/>
<dbReference type="GO" id="GO:0006508">
    <property type="term" value="P:proteolysis"/>
    <property type="evidence" value="ECO:0007669"/>
    <property type="project" value="InterPro"/>
</dbReference>
<evidence type="ECO:0000313" key="1">
    <source>
        <dbReference type="EMBL" id="CCV66152.1"/>
    </source>
</evidence>
<dbReference type="OrthoDB" id="9804920at2"/>
<dbReference type="InterPro" id="IPR032466">
    <property type="entry name" value="Metal_Hydrolase"/>
</dbReference>
<proteinExistence type="predicted"/>
<dbReference type="AlphaFoldDB" id="U4KP06"/>
<evidence type="ECO:0000313" key="2">
    <source>
        <dbReference type="Proteomes" id="UP000032737"/>
    </source>
</evidence>
<dbReference type="EMBL" id="FO681348">
    <property type="protein sequence ID" value="CCV66152.1"/>
    <property type="molecule type" value="Genomic_DNA"/>
</dbReference>
<keyword evidence="2" id="KW-1185">Reference proteome</keyword>
<dbReference type="InterPro" id="IPR008257">
    <property type="entry name" value="Pept_M19"/>
</dbReference>
<dbReference type="HOGENOM" id="CLU_031404_2_1_14"/>
<dbReference type="RefSeq" id="WP_030005012.1">
    <property type="nucleotide sequence ID" value="NC_022549.1"/>
</dbReference>
<organism evidence="1 2">
    <name type="scientific">Acholeplasma brassicae</name>
    <dbReference type="NCBI Taxonomy" id="61635"/>
    <lineage>
        <taxon>Bacteria</taxon>
        <taxon>Bacillati</taxon>
        <taxon>Mycoplasmatota</taxon>
        <taxon>Mollicutes</taxon>
        <taxon>Acholeplasmatales</taxon>
        <taxon>Acholeplasmataceae</taxon>
        <taxon>Acholeplasma</taxon>
    </lineage>
</organism>
<name>U4KP06_9MOLU</name>
<dbReference type="GO" id="GO:0070573">
    <property type="term" value="F:metallodipeptidase activity"/>
    <property type="evidence" value="ECO:0007669"/>
    <property type="project" value="InterPro"/>
</dbReference>
<dbReference type="SUPFAM" id="SSF51556">
    <property type="entry name" value="Metallo-dependent hydrolases"/>
    <property type="match status" value="1"/>
</dbReference>
<dbReference type="PANTHER" id="PTHR10443:SF12">
    <property type="entry name" value="DIPEPTIDASE"/>
    <property type="match status" value="1"/>
</dbReference>
<dbReference type="Proteomes" id="UP000032737">
    <property type="component" value="Chromosome"/>
</dbReference>
<dbReference type="Gene3D" id="3.20.20.140">
    <property type="entry name" value="Metal-dependent hydrolases"/>
    <property type="match status" value="1"/>
</dbReference>
<dbReference type="PROSITE" id="PS51365">
    <property type="entry name" value="RENAL_DIPEPTIDASE_2"/>
    <property type="match status" value="1"/>
</dbReference>
<dbReference type="Pfam" id="PF01244">
    <property type="entry name" value="Peptidase_M19"/>
    <property type="match status" value="1"/>
</dbReference>
<sequence length="297" mass="34519">MKKIKVFDAHTDILYDCYQSSLKGDINRFNDYHYNQLNHHMTGGIWTVYSPDEFNLFEALEVSKSLVDLDRFEVILGIEGLRNLKDVFELERIYQLGYRHAMLTWNEANQYATGVNGPKDQGLTQHGYEVLDFMIENDMIIDLSHLNEKSFYDVLNYTSKNILVSHSNLAKLMDHKRNLTDDQLKKLKEANGLLCLTAIGNFIAIDESDKNLDTWMKHLEEAIKIMGIDNVGFGFDFMDYFGPTKTMNLEELKNASEVGALLKKLAENGYSKEDIEKLTYYNIYNRFSRHIYKQSNQ</sequence>